<accession>A0A5B7DTZ6</accession>
<keyword evidence="4" id="KW-1185">Reference proteome</keyword>
<comment type="caution">
    <text evidence="3">The sequence shown here is derived from an EMBL/GenBank/DDBJ whole genome shotgun (WGS) entry which is preliminary data.</text>
</comment>
<evidence type="ECO:0000313" key="4">
    <source>
        <dbReference type="Proteomes" id="UP000324222"/>
    </source>
</evidence>
<feature type="chain" id="PRO_5022753999" description="Secreted protein" evidence="2">
    <location>
        <begin position="23"/>
        <end position="77"/>
    </location>
</feature>
<evidence type="ECO:0008006" key="5">
    <source>
        <dbReference type="Google" id="ProtNLM"/>
    </source>
</evidence>
<reference evidence="3 4" key="1">
    <citation type="submission" date="2019-05" db="EMBL/GenBank/DDBJ databases">
        <title>Another draft genome of Portunus trituberculatus and its Hox gene families provides insights of decapod evolution.</title>
        <authorList>
            <person name="Jeong J.-H."/>
            <person name="Song I."/>
            <person name="Kim S."/>
            <person name="Choi T."/>
            <person name="Kim D."/>
            <person name="Ryu S."/>
            <person name="Kim W."/>
        </authorList>
    </citation>
    <scope>NUCLEOTIDE SEQUENCE [LARGE SCALE GENOMIC DNA]</scope>
    <source>
        <tissue evidence="3">Muscle</tissue>
    </source>
</reference>
<protein>
    <recommendedName>
        <fullName evidence="5">Secreted protein</fullName>
    </recommendedName>
</protein>
<dbReference type="EMBL" id="VSRR010001331">
    <property type="protein sequence ID" value="MPC24443.1"/>
    <property type="molecule type" value="Genomic_DNA"/>
</dbReference>
<feature type="region of interest" description="Disordered" evidence="1">
    <location>
        <begin position="31"/>
        <end position="77"/>
    </location>
</feature>
<sequence>MEIVLMTVVVVVTMVLREAVKGNLKGLCVLHSPQPTQRGASPLAADSQQPPLTALLPPHSPGPRRERTDANSGDAIS</sequence>
<name>A0A5B7DTZ6_PORTR</name>
<feature type="signal peptide" evidence="2">
    <location>
        <begin position="1"/>
        <end position="22"/>
    </location>
</feature>
<dbReference type="Proteomes" id="UP000324222">
    <property type="component" value="Unassembled WGS sequence"/>
</dbReference>
<keyword evidence="2" id="KW-0732">Signal</keyword>
<evidence type="ECO:0000256" key="1">
    <source>
        <dbReference type="SAM" id="MobiDB-lite"/>
    </source>
</evidence>
<organism evidence="3 4">
    <name type="scientific">Portunus trituberculatus</name>
    <name type="common">Swimming crab</name>
    <name type="synonym">Neptunus trituberculatus</name>
    <dbReference type="NCBI Taxonomy" id="210409"/>
    <lineage>
        <taxon>Eukaryota</taxon>
        <taxon>Metazoa</taxon>
        <taxon>Ecdysozoa</taxon>
        <taxon>Arthropoda</taxon>
        <taxon>Crustacea</taxon>
        <taxon>Multicrustacea</taxon>
        <taxon>Malacostraca</taxon>
        <taxon>Eumalacostraca</taxon>
        <taxon>Eucarida</taxon>
        <taxon>Decapoda</taxon>
        <taxon>Pleocyemata</taxon>
        <taxon>Brachyura</taxon>
        <taxon>Eubrachyura</taxon>
        <taxon>Portunoidea</taxon>
        <taxon>Portunidae</taxon>
        <taxon>Portuninae</taxon>
        <taxon>Portunus</taxon>
    </lineage>
</organism>
<evidence type="ECO:0000256" key="2">
    <source>
        <dbReference type="SAM" id="SignalP"/>
    </source>
</evidence>
<evidence type="ECO:0000313" key="3">
    <source>
        <dbReference type="EMBL" id="MPC24443.1"/>
    </source>
</evidence>
<gene>
    <name evidence="3" type="ORF">E2C01_017524</name>
</gene>
<proteinExistence type="predicted"/>
<dbReference type="AlphaFoldDB" id="A0A5B7DTZ6"/>